<dbReference type="GO" id="GO:0003735">
    <property type="term" value="F:structural constituent of ribosome"/>
    <property type="evidence" value="ECO:0007669"/>
    <property type="project" value="InterPro"/>
</dbReference>
<dbReference type="OrthoDB" id="250175at2759"/>
<dbReference type="InterPro" id="IPR036235">
    <property type="entry name" value="Ribosomal_bL12_oligo_N_sf"/>
</dbReference>
<feature type="domain" description="Large ribosomal subunit protein bL12 C-terminal" evidence="6">
    <location>
        <begin position="121"/>
        <end position="164"/>
    </location>
</feature>
<keyword evidence="4 7" id="KW-0689">Ribosomal protein</keyword>
<evidence type="ECO:0000313" key="8">
    <source>
        <dbReference type="Proteomes" id="UP001165190"/>
    </source>
</evidence>
<dbReference type="Pfam" id="PF00542">
    <property type="entry name" value="Ribosomal_L12"/>
    <property type="match status" value="1"/>
</dbReference>
<keyword evidence="8" id="KW-1185">Reference proteome</keyword>
<evidence type="ECO:0000256" key="5">
    <source>
        <dbReference type="ARBA" id="ARBA00023274"/>
    </source>
</evidence>
<keyword evidence="2" id="KW-0150">Chloroplast</keyword>
<dbReference type="EMBL" id="BSYR01000021">
    <property type="protein sequence ID" value="GMI86806.1"/>
    <property type="molecule type" value="Genomic_DNA"/>
</dbReference>
<dbReference type="GO" id="GO:0005840">
    <property type="term" value="C:ribosome"/>
    <property type="evidence" value="ECO:0007669"/>
    <property type="project" value="UniProtKB-KW"/>
</dbReference>
<organism evidence="7 8">
    <name type="scientific">Hibiscus trionum</name>
    <name type="common">Flower of an hour</name>
    <dbReference type="NCBI Taxonomy" id="183268"/>
    <lineage>
        <taxon>Eukaryota</taxon>
        <taxon>Viridiplantae</taxon>
        <taxon>Streptophyta</taxon>
        <taxon>Embryophyta</taxon>
        <taxon>Tracheophyta</taxon>
        <taxon>Spermatophyta</taxon>
        <taxon>Magnoliopsida</taxon>
        <taxon>eudicotyledons</taxon>
        <taxon>Gunneridae</taxon>
        <taxon>Pentapetalae</taxon>
        <taxon>rosids</taxon>
        <taxon>malvids</taxon>
        <taxon>Malvales</taxon>
        <taxon>Malvaceae</taxon>
        <taxon>Malvoideae</taxon>
        <taxon>Hibiscus</taxon>
    </lineage>
</organism>
<keyword evidence="5" id="KW-0687">Ribonucleoprotein</keyword>
<evidence type="ECO:0000256" key="4">
    <source>
        <dbReference type="ARBA" id="ARBA00022980"/>
    </source>
</evidence>
<dbReference type="SUPFAM" id="SSF54736">
    <property type="entry name" value="ClpS-like"/>
    <property type="match status" value="1"/>
</dbReference>
<evidence type="ECO:0000256" key="2">
    <source>
        <dbReference type="ARBA" id="ARBA00022528"/>
    </source>
</evidence>
<dbReference type="GO" id="GO:0009507">
    <property type="term" value="C:chloroplast"/>
    <property type="evidence" value="ECO:0007669"/>
    <property type="project" value="UniProtKB-SubCell"/>
</dbReference>
<dbReference type="InterPro" id="IPR014719">
    <property type="entry name" value="Ribosomal_bL12_C/ClpS-like"/>
</dbReference>
<accession>A0A9W7I0P9</accession>
<sequence>MASSTLSILSLRCSSYHPPTATTHSLILNTHYLQFLSVLLPLLTSSTALPSSVPSTLLQLPIIEKFITEISNLIFKKAQTLVDNLQVKLGVSVAFSHVVVSVTGPNARGAGVGIVEEKKEFDVVIKEVLSNVGIAVIKMVSGLMSSTLKEAKEMIVGLPKKFKEWGI</sequence>
<dbReference type="PANTHER" id="PTHR45987">
    <property type="entry name" value="39S RIBOSOMAL PROTEIN L12"/>
    <property type="match status" value="1"/>
</dbReference>
<dbReference type="GO" id="GO:0003729">
    <property type="term" value="F:mRNA binding"/>
    <property type="evidence" value="ECO:0007669"/>
    <property type="project" value="TreeGrafter"/>
</dbReference>
<dbReference type="InterPro" id="IPR013823">
    <property type="entry name" value="Ribosomal_bL12_C"/>
</dbReference>
<name>A0A9W7I0P9_HIBTR</name>
<comment type="subcellular location">
    <subcellularLocation>
        <location evidence="1">Plastid</location>
        <location evidence="1">Chloroplast</location>
    </subcellularLocation>
</comment>
<dbReference type="Gene3D" id="3.30.1390.10">
    <property type="match status" value="1"/>
</dbReference>
<gene>
    <name evidence="7" type="ORF">HRI_002349900</name>
</gene>
<evidence type="ECO:0000256" key="1">
    <source>
        <dbReference type="ARBA" id="ARBA00004229"/>
    </source>
</evidence>
<dbReference type="InterPro" id="IPR000206">
    <property type="entry name" value="Ribosomal_bL12"/>
</dbReference>
<dbReference type="Proteomes" id="UP001165190">
    <property type="component" value="Unassembled WGS sequence"/>
</dbReference>
<evidence type="ECO:0000313" key="7">
    <source>
        <dbReference type="EMBL" id="GMI86806.1"/>
    </source>
</evidence>
<dbReference type="SUPFAM" id="SSF48300">
    <property type="entry name" value="Ribosomal protein L7/12, oligomerisation (N-terminal) domain"/>
    <property type="match status" value="1"/>
</dbReference>
<keyword evidence="3" id="KW-0934">Plastid</keyword>
<protein>
    <submittedName>
        <fullName evidence="7">Ribosomal protein L12-C</fullName>
    </submittedName>
</protein>
<reference evidence="7" key="1">
    <citation type="submission" date="2023-05" db="EMBL/GenBank/DDBJ databases">
        <title>Genome and transcriptome analyses reveal genes involved in the formation of fine ridges on petal epidermal cells in Hibiscus trionum.</title>
        <authorList>
            <person name="Koshimizu S."/>
            <person name="Masuda S."/>
            <person name="Ishii T."/>
            <person name="Shirasu K."/>
            <person name="Hoshino A."/>
            <person name="Arita M."/>
        </authorList>
    </citation>
    <scope>NUCLEOTIDE SEQUENCE</scope>
    <source>
        <strain evidence="7">Hamamatsu line</strain>
    </source>
</reference>
<comment type="caution">
    <text evidence="7">The sequence shown here is derived from an EMBL/GenBank/DDBJ whole genome shotgun (WGS) entry which is preliminary data.</text>
</comment>
<dbReference type="PANTHER" id="PTHR45987:SF26">
    <property type="entry name" value="LARGE RIBOSOMAL SUBUNIT PROTEIN BL12CX-RELATED"/>
    <property type="match status" value="1"/>
</dbReference>
<dbReference type="CDD" id="cd00387">
    <property type="entry name" value="Ribosomal_L7_L12"/>
    <property type="match status" value="1"/>
</dbReference>
<evidence type="ECO:0000259" key="6">
    <source>
        <dbReference type="Pfam" id="PF00542"/>
    </source>
</evidence>
<evidence type="ECO:0000256" key="3">
    <source>
        <dbReference type="ARBA" id="ARBA00022640"/>
    </source>
</evidence>
<dbReference type="GO" id="GO:0006412">
    <property type="term" value="P:translation"/>
    <property type="evidence" value="ECO:0007669"/>
    <property type="project" value="InterPro"/>
</dbReference>
<dbReference type="GO" id="GO:1990904">
    <property type="term" value="C:ribonucleoprotein complex"/>
    <property type="evidence" value="ECO:0007669"/>
    <property type="project" value="UniProtKB-KW"/>
</dbReference>
<dbReference type="AlphaFoldDB" id="A0A9W7I0P9"/>
<proteinExistence type="predicted"/>